<reference evidence="3 4" key="1">
    <citation type="submission" date="2020-03" db="EMBL/GenBank/DDBJ databases">
        <title>Genomic Encyclopedia of Type Strains, Phase IV (KMG-IV): sequencing the most valuable type-strain genomes for metagenomic binning, comparative biology and taxonomic classification.</title>
        <authorList>
            <person name="Goeker M."/>
        </authorList>
    </citation>
    <scope>NUCLEOTIDE SEQUENCE [LARGE SCALE GENOMIC DNA]</scope>
    <source>
        <strain evidence="3 4">DSM 105096</strain>
    </source>
</reference>
<dbReference type="SUPFAM" id="SSF50952">
    <property type="entry name" value="Soluble quinoprotein glucose dehydrogenase"/>
    <property type="match status" value="1"/>
</dbReference>
<dbReference type="PANTHER" id="PTHR19328:SF75">
    <property type="entry name" value="ALDOSE SUGAR DEHYDROGENASE YLII"/>
    <property type="match status" value="1"/>
</dbReference>
<feature type="signal peptide" evidence="1">
    <location>
        <begin position="1"/>
        <end position="22"/>
    </location>
</feature>
<accession>A0ABX0X8Z2</accession>
<proteinExistence type="predicted"/>
<evidence type="ECO:0000259" key="2">
    <source>
        <dbReference type="Pfam" id="PF07995"/>
    </source>
</evidence>
<dbReference type="EMBL" id="JAATJH010000002">
    <property type="protein sequence ID" value="NJC25733.1"/>
    <property type="molecule type" value="Genomic_DNA"/>
</dbReference>
<dbReference type="PANTHER" id="PTHR19328">
    <property type="entry name" value="HEDGEHOG-INTERACTING PROTEIN"/>
    <property type="match status" value="1"/>
</dbReference>
<gene>
    <name evidence="3" type="ORF">GGR27_001232</name>
</gene>
<dbReference type="Gene3D" id="2.120.10.30">
    <property type="entry name" value="TolB, C-terminal domain"/>
    <property type="match status" value="1"/>
</dbReference>
<feature type="domain" description="Glucose/Sorbosone dehydrogenase" evidence="2">
    <location>
        <begin position="61"/>
        <end position="382"/>
    </location>
</feature>
<comment type="caution">
    <text evidence="3">The sequence shown here is derived from an EMBL/GenBank/DDBJ whole genome shotgun (WGS) entry which is preliminary data.</text>
</comment>
<evidence type="ECO:0000313" key="3">
    <source>
        <dbReference type="EMBL" id="NJC25733.1"/>
    </source>
</evidence>
<dbReference type="InterPro" id="IPR011042">
    <property type="entry name" value="6-blade_b-propeller_TolB-like"/>
</dbReference>
<dbReference type="Pfam" id="PF07995">
    <property type="entry name" value="GSDH"/>
    <property type="match status" value="1"/>
</dbReference>
<evidence type="ECO:0000313" key="4">
    <source>
        <dbReference type="Proteomes" id="UP000770785"/>
    </source>
</evidence>
<sequence>MRLLFSLAFAITLFACDTPATTATETVNPAPDRAALAREANMALSPAAIKPNVVFAYEDVLWSFRFLPDSRIIATDRAGKLLLISADGSESKEITGGVPEVRAKGQGGLMEVLLDPDFVTNRTIYLSYSKPDGKDNAGTAVGRATLNIAETALENFTVLYEIEPKTDVTRHYGGKMIWGPQDGHLYFTVGDRGNRDENPQDSTRDAGKVYRIAKDGSIPADNPFIKYPAAKQAIYSYGHRNPQSLTAHPETGEIWETEHGPRGGDEINIIQPGLNYGWPVITYGINYDGSQITEEVARPGMEQPLHYWVPSIAPSGMCFITGDKYPGWEGDLLVGSLKFMRVQHVRLDGKDVVGEDKLLNNLGRVRDLRMGPDGYAYASVEGEGIVRLAVE</sequence>
<dbReference type="PROSITE" id="PS51257">
    <property type="entry name" value="PROKAR_LIPOPROTEIN"/>
    <property type="match status" value="1"/>
</dbReference>
<keyword evidence="1" id="KW-0732">Signal</keyword>
<dbReference type="Proteomes" id="UP000770785">
    <property type="component" value="Unassembled WGS sequence"/>
</dbReference>
<dbReference type="RefSeq" id="WP_168036518.1">
    <property type="nucleotide sequence ID" value="NZ_JAATJH010000002.1"/>
</dbReference>
<protein>
    <submittedName>
        <fullName evidence="3">Glucose/arabinose dehydrogenase</fullName>
    </submittedName>
</protein>
<evidence type="ECO:0000256" key="1">
    <source>
        <dbReference type="SAM" id="SignalP"/>
    </source>
</evidence>
<dbReference type="InterPro" id="IPR011041">
    <property type="entry name" value="Quinoprot_gluc/sorb_DH_b-prop"/>
</dbReference>
<dbReference type="InterPro" id="IPR012938">
    <property type="entry name" value="Glc/Sorbosone_DH"/>
</dbReference>
<organism evidence="3 4">
    <name type="scientific">Neolewinella antarctica</name>
    <dbReference type="NCBI Taxonomy" id="442734"/>
    <lineage>
        <taxon>Bacteria</taxon>
        <taxon>Pseudomonadati</taxon>
        <taxon>Bacteroidota</taxon>
        <taxon>Saprospiria</taxon>
        <taxon>Saprospirales</taxon>
        <taxon>Lewinellaceae</taxon>
        <taxon>Neolewinella</taxon>
    </lineage>
</organism>
<name>A0ABX0X8Z2_9BACT</name>
<keyword evidence="4" id="KW-1185">Reference proteome</keyword>
<feature type="chain" id="PRO_5046796443" evidence="1">
    <location>
        <begin position="23"/>
        <end position="391"/>
    </location>
</feature>